<name>A0ABQ9EP14_TEGGR</name>
<organism evidence="2 3">
    <name type="scientific">Tegillarca granosa</name>
    <name type="common">Malaysian cockle</name>
    <name type="synonym">Anadara granosa</name>
    <dbReference type="NCBI Taxonomy" id="220873"/>
    <lineage>
        <taxon>Eukaryota</taxon>
        <taxon>Metazoa</taxon>
        <taxon>Spiralia</taxon>
        <taxon>Lophotrochozoa</taxon>
        <taxon>Mollusca</taxon>
        <taxon>Bivalvia</taxon>
        <taxon>Autobranchia</taxon>
        <taxon>Pteriomorphia</taxon>
        <taxon>Arcoida</taxon>
        <taxon>Arcoidea</taxon>
        <taxon>Arcidae</taxon>
        <taxon>Tegillarca</taxon>
    </lineage>
</organism>
<evidence type="ECO:0000313" key="3">
    <source>
        <dbReference type="Proteomes" id="UP001217089"/>
    </source>
</evidence>
<dbReference type="EMBL" id="JARBDR010000813">
    <property type="protein sequence ID" value="KAJ8305672.1"/>
    <property type="molecule type" value="Genomic_DNA"/>
</dbReference>
<dbReference type="InterPro" id="IPR035892">
    <property type="entry name" value="C2_domain_sf"/>
</dbReference>
<reference evidence="2 3" key="1">
    <citation type="submission" date="2022-12" db="EMBL/GenBank/DDBJ databases">
        <title>Chromosome-level genome of Tegillarca granosa.</title>
        <authorList>
            <person name="Kim J."/>
        </authorList>
    </citation>
    <scope>NUCLEOTIDE SEQUENCE [LARGE SCALE GENOMIC DNA]</scope>
    <source>
        <strain evidence="2">Teg-2019</strain>
        <tissue evidence="2">Adductor muscle</tissue>
    </source>
</reference>
<evidence type="ECO:0000313" key="2">
    <source>
        <dbReference type="EMBL" id="KAJ8305672.1"/>
    </source>
</evidence>
<keyword evidence="1" id="KW-1133">Transmembrane helix</keyword>
<proteinExistence type="predicted"/>
<dbReference type="Proteomes" id="UP001217089">
    <property type="component" value="Unassembled WGS sequence"/>
</dbReference>
<keyword evidence="1" id="KW-0812">Transmembrane</keyword>
<feature type="transmembrane region" description="Helical" evidence="1">
    <location>
        <begin position="21"/>
        <end position="40"/>
    </location>
</feature>
<accession>A0ABQ9EP14</accession>
<gene>
    <name evidence="2" type="ORF">KUTeg_016217</name>
</gene>
<evidence type="ECO:0000256" key="1">
    <source>
        <dbReference type="SAM" id="Phobius"/>
    </source>
</evidence>
<dbReference type="SUPFAM" id="SSF49562">
    <property type="entry name" value="C2 domain (Calcium/lipid-binding domain, CaLB)"/>
    <property type="match status" value="1"/>
</dbReference>
<dbReference type="Gene3D" id="2.60.40.150">
    <property type="entry name" value="C2 domain"/>
    <property type="match status" value="1"/>
</dbReference>
<sequence>MLKEFHTIPKLLKMRKTVFGLMRLLSCQWFTILSLFYFFFQTFEWPVARQIEKDEVIDIQLYNYNRYLSNRLVGIFRMILQELVEVGNVKICDSLLDGNNVVMKVSICIIYIYQ</sequence>
<keyword evidence="1" id="KW-0472">Membrane</keyword>
<protein>
    <submittedName>
        <fullName evidence="2">Uncharacterized protein</fullName>
    </submittedName>
</protein>
<keyword evidence="3" id="KW-1185">Reference proteome</keyword>
<comment type="caution">
    <text evidence="2">The sequence shown here is derived from an EMBL/GenBank/DDBJ whole genome shotgun (WGS) entry which is preliminary data.</text>
</comment>